<dbReference type="PRINTS" id="PR00111">
    <property type="entry name" value="ABHYDROLASE"/>
</dbReference>
<dbReference type="STRING" id="562970.Btus_2320"/>
<dbReference type="GO" id="GO:0016787">
    <property type="term" value="F:hydrolase activity"/>
    <property type="evidence" value="ECO:0007669"/>
    <property type="project" value="UniProtKB-KW"/>
</dbReference>
<dbReference type="eggNOG" id="COG2267">
    <property type="taxonomic scope" value="Bacteria"/>
</dbReference>
<dbReference type="AlphaFoldDB" id="D5WS37"/>
<reference evidence="2 3" key="1">
    <citation type="journal article" date="2011" name="Stand. Genomic Sci.">
        <title>Complete genome sequence of the thermophilic, hydrogen-oxidizing Bacillus tusciae type strain (T2) and reclassification in the new genus, Kyrpidia gen. nov. as Kyrpidia tusciae comb. nov. and emendation of the family Alicyclobacillaceae da Costa and Rainey, 2010.</title>
        <authorList>
            <person name="Klenk H.P."/>
            <person name="Lapidus A."/>
            <person name="Chertkov O."/>
            <person name="Copeland A."/>
            <person name="Del Rio T.G."/>
            <person name="Nolan M."/>
            <person name="Lucas S."/>
            <person name="Chen F."/>
            <person name="Tice H."/>
            <person name="Cheng J.F."/>
            <person name="Han C."/>
            <person name="Bruce D."/>
            <person name="Goodwin L."/>
            <person name="Pitluck S."/>
            <person name="Pati A."/>
            <person name="Ivanova N."/>
            <person name="Mavromatis K."/>
            <person name="Daum C."/>
            <person name="Chen A."/>
            <person name="Palaniappan K."/>
            <person name="Chang Y.J."/>
            <person name="Land M."/>
            <person name="Hauser L."/>
            <person name="Jeffries C.D."/>
            <person name="Detter J.C."/>
            <person name="Rohde M."/>
            <person name="Abt B."/>
            <person name="Pukall R."/>
            <person name="Goker M."/>
            <person name="Bristow J."/>
            <person name="Markowitz V."/>
            <person name="Hugenholtz P."/>
            <person name="Eisen J.A."/>
        </authorList>
    </citation>
    <scope>NUCLEOTIDE SEQUENCE [LARGE SCALE GENOMIC DNA]</scope>
    <source>
        <strain evidence="2 3">DSM 2912</strain>
    </source>
</reference>
<keyword evidence="3" id="KW-1185">Reference proteome</keyword>
<dbReference type="KEGG" id="bts:Btus_2320"/>
<dbReference type="Gene3D" id="3.40.50.1820">
    <property type="entry name" value="alpha/beta hydrolase"/>
    <property type="match status" value="1"/>
</dbReference>
<gene>
    <name evidence="2" type="ordered locus">Btus_2320</name>
</gene>
<evidence type="ECO:0000313" key="3">
    <source>
        <dbReference type="Proteomes" id="UP000002368"/>
    </source>
</evidence>
<feature type="domain" description="AB hydrolase-1" evidence="1">
    <location>
        <begin position="27"/>
        <end position="261"/>
    </location>
</feature>
<proteinExistence type="predicted"/>
<evidence type="ECO:0000259" key="1">
    <source>
        <dbReference type="Pfam" id="PF00561"/>
    </source>
</evidence>
<dbReference type="SUPFAM" id="SSF53474">
    <property type="entry name" value="alpha/beta-Hydrolases"/>
    <property type="match status" value="1"/>
</dbReference>
<dbReference type="RefSeq" id="WP_013076272.1">
    <property type="nucleotide sequence ID" value="NC_014098.1"/>
</dbReference>
<evidence type="ECO:0000313" key="2">
    <source>
        <dbReference type="EMBL" id="ADG06989.1"/>
    </source>
</evidence>
<sequence>MADELREDYIVANGIKTHVWETGSGETVLFVHGGGAGADAWGNWKDTLPRFAAAGFRAVAIDMVGFGKTDKPDPATFEYSNQARIDHLIGVIQSMNVSKLNLVGNSMGGAASLGVCIQRPELVNKLVLLGSAGRHRPVQRSEELNAVLKYTPGREQMYKIVRGLTNPKFEVDEAMVDYRLALSQSPGTMEAYIGTMKWVEKNGMFYEDEELQSIPHKTLVIHGKNDRMVPIDESWEICRLIENAWMHIIPNCGHWAMIEHPDEFCAVTLYFLKNA</sequence>
<dbReference type="InterPro" id="IPR000073">
    <property type="entry name" value="AB_hydrolase_1"/>
</dbReference>
<dbReference type="PANTHER" id="PTHR46438">
    <property type="entry name" value="ALPHA/BETA-HYDROLASES SUPERFAMILY PROTEIN"/>
    <property type="match status" value="1"/>
</dbReference>
<dbReference type="InterPro" id="IPR029058">
    <property type="entry name" value="AB_hydrolase_fold"/>
</dbReference>
<protein>
    <submittedName>
        <fullName evidence="2">Alpha/beta hydrolase fold protein</fullName>
    </submittedName>
</protein>
<dbReference type="PANTHER" id="PTHR46438:SF11">
    <property type="entry name" value="LIPASE-RELATED"/>
    <property type="match status" value="1"/>
</dbReference>
<keyword evidence="2" id="KW-0378">Hydrolase</keyword>
<dbReference type="Pfam" id="PF00561">
    <property type="entry name" value="Abhydrolase_1"/>
    <property type="match status" value="1"/>
</dbReference>
<dbReference type="Proteomes" id="UP000002368">
    <property type="component" value="Chromosome"/>
</dbReference>
<dbReference type="EMBL" id="CP002017">
    <property type="protein sequence ID" value="ADG06989.1"/>
    <property type="molecule type" value="Genomic_DNA"/>
</dbReference>
<accession>D5WS37</accession>
<dbReference type="HOGENOM" id="CLU_020336_13_2_9"/>
<name>D5WS37_KYRT2</name>
<organism evidence="2 3">
    <name type="scientific">Kyrpidia tusciae (strain DSM 2912 / NBRC 15312 / T2)</name>
    <name type="common">Bacillus tusciae</name>
    <dbReference type="NCBI Taxonomy" id="562970"/>
    <lineage>
        <taxon>Bacteria</taxon>
        <taxon>Bacillati</taxon>
        <taxon>Bacillota</taxon>
        <taxon>Bacilli</taxon>
        <taxon>Bacillales</taxon>
        <taxon>Alicyclobacillaceae</taxon>
        <taxon>Kyrpidia</taxon>
    </lineage>
</organism>